<feature type="domain" description="SnoaL-like" evidence="9">
    <location>
        <begin position="184"/>
        <end position="275"/>
    </location>
</feature>
<dbReference type="Gene3D" id="1.10.10.10">
    <property type="entry name" value="Winged helix-like DNA-binding domain superfamily/Winged helix DNA-binding domain"/>
    <property type="match status" value="1"/>
</dbReference>
<gene>
    <name evidence="10" type="ORF">E1161_21125</name>
</gene>
<dbReference type="SUPFAM" id="SSF88946">
    <property type="entry name" value="Sigma2 domain of RNA polymerase sigma factors"/>
    <property type="match status" value="1"/>
</dbReference>
<organism evidence="10 11">
    <name type="scientific">Saccharopolyspora aridisoli</name>
    <dbReference type="NCBI Taxonomy" id="2530385"/>
    <lineage>
        <taxon>Bacteria</taxon>
        <taxon>Bacillati</taxon>
        <taxon>Actinomycetota</taxon>
        <taxon>Actinomycetes</taxon>
        <taxon>Pseudonocardiales</taxon>
        <taxon>Pseudonocardiaceae</taxon>
        <taxon>Saccharopolyspora</taxon>
    </lineage>
</organism>
<dbReference type="InterPro" id="IPR013249">
    <property type="entry name" value="RNA_pol_sigma70_r4_t2"/>
</dbReference>
<dbReference type="InterPro" id="IPR007627">
    <property type="entry name" value="RNA_pol_sigma70_r2"/>
</dbReference>
<evidence type="ECO:0000256" key="4">
    <source>
        <dbReference type="ARBA" id="ARBA00023082"/>
    </source>
</evidence>
<dbReference type="InterPro" id="IPR036388">
    <property type="entry name" value="WH-like_DNA-bd_sf"/>
</dbReference>
<keyword evidence="5" id="KW-0804">Transcription</keyword>
<evidence type="ECO:0000256" key="2">
    <source>
        <dbReference type="ARBA" id="ARBA00011344"/>
    </source>
</evidence>
<name>A0A4R4URR8_9PSEU</name>
<feature type="region of interest" description="Disordered" evidence="6">
    <location>
        <begin position="158"/>
        <end position="179"/>
    </location>
</feature>
<feature type="domain" description="RNA polymerase sigma-70 region 2" evidence="7">
    <location>
        <begin position="11"/>
        <end position="76"/>
    </location>
</feature>
<evidence type="ECO:0000256" key="6">
    <source>
        <dbReference type="SAM" id="MobiDB-lite"/>
    </source>
</evidence>
<dbReference type="InterPro" id="IPR052704">
    <property type="entry name" value="ECF_Sigma-70_Domain"/>
</dbReference>
<dbReference type="GO" id="GO:0003677">
    <property type="term" value="F:DNA binding"/>
    <property type="evidence" value="ECO:0007669"/>
    <property type="project" value="InterPro"/>
</dbReference>
<evidence type="ECO:0000256" key="1">
    <source>
        <dbReference type="ARBA" id="ARBA00010641"/>
    </source>
</evidence>
<proteinExistence type="inferred from homology"/>
<dbReference type="SUPFAM" id="SSF54427">
    <property type="entry name" value="NTF2-like"/>
    <property type="match status" value="1"/>
</dbReference>
<dbReference type="InterPro" id="IPR032710">
    <property type="entry name" value="NTF2-like_dom_sf"/>
</dbReference>
<dbReference type="InterPro" id="IPR037401">
    <property type="entry name" value="SnoaL-like"/>
</dbReference>
<dbReference type="InterPro" id="IPR014284">
    <property type="entry name" value="RNA_pol_sigma-70_dom"/>
</dbReference>
<feature type="domain" description="RNA polymerase sigma factor 70 region 4 type 2" evidence="8">
    <location>
        <begin position="113"/>
        <end position="164"/>
    </location>
</feature>
<dbReference type="Proteomes" id="UP000294744">
    <property type="component" value="Unassembled WGS sequence"/>
</dbReference>
<comment type="caution">
    <text evidence="10">The sequence shown here is derived from an EMBL/GenBank/DDBJ whole genome shotgun (WGS) entry which is preliminary data.</text>
</comment>
<dbReference type="PANTHER" id="PTHR30173:SF43">
    <property type="entry name" value="ECF RNA POLYMERASE SIGMA FACTOR SIGI-RELATED"/>
    <property type="match status" value="1"/>
</dbReference>
<keyword evidence="3" id="KW-0805">Transcription regulation</keyword>
<keyword evidence="11" id="KW-1185">Reference proteome</keyword>
<dbReference type="GO" id="GO:0006352">
    <property type="term" value="P:DNA-templated transcription initiation"/>
    <property type="evidence" value="ECO:0007669"/>
    <property type="project" value="InterPro"/>
</dbReference>
<sequence length="318" mass="34769">MAEDDQLAQRFERHRGQLRAVAYRMLGSVTDAEDAVQNAWLRLSRAEPDDIDNLGGWLTTVVAREALHMLRSRRRRREELVDTAATPLPDPVVSAVEGEDPEQQALLADSVSLALLVVLESLSPAERLAFVLHDMFDLPFDEVAPLVDRTPVAARQLASRARRRVRGAQPPAPDQDSASQRAVVDAFFTAANAGDFDALVRLLDPDVVFRTDYGGTRPPAVHRGADKIARQSRASRGAELHPVLVNGLPGVVTARSGRPVSIMAFTVVDGRIVEIDGIRDADRVKRLTASAVPSRERPREPGTARTPLAESAERFHPG</sequence>
<dbReference type="Pfam" id="PF08281">
    <property type="entry name" value="Sigma70_r4_2"/>
    <property type="match status" value="1"/>
</dbReference>
<dbReference type="Gene3D" id="1.10.1740.10">
    <property type="match status" value="1"/>
</dbReference>
<evidence type="ECO:0000259" key="7">
    <source>
        <dbReference type="Pfam" id="PF04542"/>
    </source>
</evidence>
<dbReference type="NCBIfam" id="NF007214">
    <property type="entry name" value="PRK09636.1"/>
    <property type="match status" value="1"/>
</dbReference>
<comment type="similarity">
    <text evidence="1">Belongs to the sigma-70 factor family. ECF subfamily.</text>
</comment>
<dbReference type="RefSeq" id="WP_132625986.1">
    <property type="nucleotide sequence ID" value="NZ_SMKV01000032.1"/>
</dbReference>
<dbReference type="Pfam" id="PF04542">
    <property type="entry name" value="Sigma70_r2"/>
    <property type="match status" value="1"/>
</dbReference>
<evidence type="ECO:0000256" key="5">
    <source>
        <dbReference type="ARBA" id="ARBA00023163"/>
    </source>
</evidence>
<comment type="subunit">
    <text evidence="2">Interacts transiently with the RNA polymerase catalytic core formed by RpoA, RpoB, RpoC and RpoZ (2 alpha, 1 beta, 1 beta' and 1 omega subunit) to form the RNA polymerase holoenzyme that can initiate transcription.</text>
</comment>
<dbReference type="EMBL" id="SMKV01000032">
    <property type="protein sequence ID" value="TDC89529.1"/>
    <property type="molecule type" value="Genomic_DNA"/>
</dbReference>
<dbReference type="SUPFAM" id="SSF88659">
    <property type="entry name" value="Sigma3 and sigma4 domains of RNA polymerase sigma factors"/>
    <property type="match status" value="1"/>
</dbReference>
<reference evidence="10 11" key="1">
    <citation type="submission" date="2019-03" db="EMBL/GenBank/DDBJ databases">
        <title>Draft genome sequences of novel Actinobacteria.</title>
        <authorList>
            <person name="Sahin N."/>
            <person name="Ay H."/>
            <person name="Saygin H."/>
        </authorList>
    </citation>
    <scope>NUCLEOTIDE SEQUENCE [LARGE SCALE GENOMIC DNA]</scope>
    <source>
        <strain evidence="10 11">16K404</strain>
    </source>
</reference>
<accession>A0A4R4URR8</accession>
<dbReference type="Gene3D" id="3.10.450.50">
    <property type="match status" value="1"/>
</dbReference>
<evidence type="ECO:0000313" key="10">
    <source>
        <dbReference type="EMBL" id="TDC89529.1"/>
    </source>
</evidence>
<keyword evidence="4" id="KW-0731">Sigma factor</keyword>
<evidence type="ECO:0000256" key="3">
    <source>
        <dbReference type="ARBA" id="ARBA00023015"/>
    </source>
</evidence>
<dbReference type="PANTHER" id="PTHR30173">
    <property type="entry name" value="SIGMA 19 FACTOR"/>
    <property type="match status" value="1"/>
</dbReference>
<evidence type="ECO:0000259" key="8">
    <source>
        <dbReference type="Pfam" id="PF08281"/>
    </source>
</evidence>
<dbReference type="InterPro" id="IPR013324">
    <property type="entry name" value="RNA_pol_sigma_r3/r4-like"/>
</dbReference>
<dbReference type="NCBIfam" id="TIGR02937">
    <property type="entry name" value="sigma70-ECF"/>
    <property type="match status" value="1"/>
</dbReference>
<dbReference type="InterPro" id="IPR013325">
    <property type="entry name" value="RNA_pol_sigma_r2"/>
</dbReference>
<evidence type="ECO:0000313" key="11">
    <source>
        <dbReference type="Proteomes" id="UP000294744"/>
    </source>
</evidence>
<protein>
    <submittedName>
        <fullName evidence="10">Sigma-70 family RNA polymerase sigma factor</fullName>
    </submittedName>
</protein>
<dbReference type="OrthoDB" id="3211555at2"/>
<dbReference type="GO" id="GO:0016987">
    <property type="term" value="F:sigma factor activity"/>
    <property type="evidence" value="ECO:0007669"/>
    <property type="project" value="UniProtKB-KW"/>
</dbReference>
<evidence type="ECO:0000259" key="9">
    <source>
        <dbReference type="Pfam" id="PF12680"/>
    </source>
</evidence>
<feature type="region of interest" description="Disordered" evidence="6">
    <location>
        <begin position="290"/>
        <end position="318"/>
    </location>
</feature>
<dbReference type="Pfam" id="PF12680">
    <property type="entry name" value="SnoaL_2"/>
    <property type="match status" value="1"/>
</dbReference>
<dbReference type="AlphaFoldDB" id="A0A4R4URR8"/>